<dbReference type="EMBL" id="CAVNYO010000022">
    <property type="protein sequence ID" value="CAK5262644.1"/>
    <property type="molecule type" value="Genomic_DNA"/>
</dbReference>
<dbReference type="Proteomes" id="UP001295794">
    <property type="component" value="Unassembled WGS sequence"/>
</dbReference>
<protein>
    <submittedName>
        <fullName evidence="2">Uncharacterized protein</fullName>
    </submittedName>
</protein>
<feature type="region of interest" description="Disordered" evidence="1">
    <location>
        <begin position="25"/>
        <end position="46"/>
    </location>
</feature>
<evidence type="ECO:0000313" key="3">
    <source>
        <dbReference type="Proteomes" id="UP001295794"/>
    </source>
</evidence>
<organism evidence="2 3">
    <name type="scientific">Mycena citricolor</name>
    <dbReference type="NCBI Taxonomy" id="2018698"/>
    <lineage>
        <taxon>Eukaryota</taxon>
        <taxon>Fungi</taxon>
        <taxon>Dikarya</taxon>
        <taxon>Basidiomycota</taxon>
        <taxon>Agaricomycotina</taxon>
        <taxon>Agaricomycetes</taxon>
        <taxon>Agaricomycetidae</taxon>
        <taxon>Agaricales</taxon>
        <taxon>Marasmiineae</taxon>
        <taxon>Mycenaceae</taxon>
        <taxon>Mycena</taxon>
    </lineage>
</organism>
<gene>
    <name evidence="2" type="ORF">MYCIT1_LOCUS1531</name>
</gene>
<accession>A0AAD2JVG7</accession>
<reference evidence="2" key="1">
    <citation type="submission" date="2023-11" db="EMBL/GenBank/DDBJ databases">
        <authorList>
            <person name="De Vega J J."/>
            <person name="De Vega J J."/>
        </authorList>
    </citation>
    <scope>NUCLEOTIDE SEQUENCE</scope>
</reference>
<comment type="caution">
    <text evidence="2">The sequence shown here is derived from an EMBL/GenBank/DDBJ whole genome shotgun (WGS) entry which is preliminary data.</text>
</comment>
<evidence type="ECO:0000313" key="2">
    <source>
        <dbReference type="EMBL" id="CAK5262644.1"/>
    </source>
</evidence>
<feature type="compositionally biased region" description="Polar residues" evidence="1">
    <location>
        <begin position="32"/>
        <end position="41"/>
    </location>
</feature>
<evidence type="ECO:0000256" key="1">
    <source>
        <dbReference type="SAM" id="MobiDB-lite"/>
    </source>
</evidence>
<sequence>MKIQACIPAALAAIHNFILKHNPQDNIPDLATSDQSPGQSVDSERVAELRLEGELATERQTLEESAAGATLQDCIADAMWEQYQQILVERAA</sequence>
<dbReference type="AlphaFoldDB" id="A0AAD2JVG7"/>
<proteinExistence type="predicted"/>
<keyword evidence="3" id="KW-1185">Reference proteome</keyword>
<name>A0AAD2JVG7_9AGAR</name>